<evidence type="ECO:0000313" key="1">
    <source>
        <dbReference type="EMBL" id="MBA9023940.1"/>
    </source>
</evidence>
<keyword evidence="2" id="KW-1185">Reference proteome</keyword>
<reference evidence="1 2" key="1">
    <citation type="submission" date="2020-08" db="EMBL/GenBank/DDBJ databases">
        <title>Genomic Encyclopedia of Type Strains, Phase IV (KMG-IV): sequencing the most valuable type-strain genomes for metagenomic binning, comparative biology and taxonomic classification.</title>
        <authorList>
            <person name="Goeker M."/>
        </authorList>
    </citation>
    <scope>NUCLEOTIDE SEQUENCE [LARGE SCALE GENOMIC DNA]</scope>
    <source>
        <strain evidence="1 2">DSM 17455</strain>
    </source>
</reference>
<proteinExistence type="predicted"/>
<accession>A0ABR6CH94</accession>
<comment type="caution">
    <text evidence="1">The sequence shown here is derived from an EMBL/GenBank/DDBJ whole genome shotgun (WGS) entry which is preliminary data.</text>
</comment>
<sequence length="110" mass="11948">MAHFAEALSFMRRRKPRGTGIDYWCVEPTGSYGNDCATGAQLATEYLEFIGKHPTAGHATLLNGIVSDIHKNAGTKGFSGIEVGFFRQINEFAMVAAQLWTGNLPNGDAR</sequence>
<gene>
    <name evidence="1" type="ORF">HNQ97_005973</name>
</gene>
<dbReference type="Proteomes" id="UP000587524">
    <property type="component" value="Unassembled WGS sequence"/>
</dbReference>
<dbReference type="RefSeq" id="WP_182575900.1">
    <property type="nucleotide sequence ID" value="NZ_JACJHY010000043.1"/>
</dbReference>
<dbReference type="EMBL" id="JACJHZ010000043">
    <property type="protein sequence ID" value="MBA9023940.1"/>
    <property type="molecule type" value="Genomic_DNA"/>
</dbReference>
<name>A0ABR6CH94_9HYPH</name>
<evidence type="ECO:0000313" key="2">
    <source>
        <dbReference type="Proteomes" id="UP000587524"/>
    </source>
</evidence>
<organism evidence="1 2">
    <name type="scientific">Aminobacter ciceronei</name>
    <dbReference type="NCBI Taxonomy" id="150723"/>
    <lineage>
        <taxon>Bacteria</taxon>
        <taxon>Pseudomonadati</taxon>
        <taxon>Pseudomonadota</taxon>
        <taxon>Alphaproteobacteria</taxon>
        <taxon>Hyphomicrobiales</taxon>
        <taxon>Phyllobacteriaceae</taxon>
        <taxon>Aminobacter</taxon>
    </lineage>
</organism>
<protein>
    <submittedName>
        <fullName evidence="1">Uncharacterized protein</fullName>
    </submittedName>
</protein>